<evidence type="ECO:0000313" key="2">
    <source>
        <dbReference type="Proteomes" id="UP001164929"/>
    </source>
</evidence>
<proteinExistence type="predicted"/>
<name>A0AAD6RSC4_9ROSI</name>
<keyword evidence="2" id="KW-1185">Reference proteome</keyword>
<dbReference type="EMBL" id="JAQIZT010000001">
    <property type="protein sequence ID" value="KAJ7014117.1"/>
    <property type="molecule type" value="Genomic_DNA"/>
</dbReference>
<protein>
    <submittedName>
        <fullName evidence="1">Uncharacterized protein</fullName>
    </submittedName>
</protein>
<accession>A0AAD6RSC4</accession>
<sequence>MLRPWVAFLRQTRQIDYWEAIALCSIEASDGLRSGEVFSDCFLLLNFHGRPFQHVSYDISICELKWPNYLHNLCLWSALITHD</sequence>
<reference evidence="1 2" key="1">
    <citation type="journal article" date="2023" name="Mol. Ecol. Resour.">
        <title>Chromosome-level genome assembly of a triploid poplar Populus alba 'Berolinensis'.</title>
        <authorList>
            <person name="Chen S."/>
            <person name="Yu Y."/>
            <person name="Wang X."/>
            <person name="Wang S."/>
            <person name="Zhang T."/>
            <person name="Zhou Y."/>
            <person name="He R."/>
            <person name="Meng N."/>
            <person name="Wang Y."/>
            <person name="Liu W."/>
            <person name="Liu Z."/>
            <person name="Liu J."/>
            <person name="Guo Q."/>
            <person name="Huang H."/>
            <person name="Sederoff R.R."/>
            <person name="Wang G."/>
            <person name="Qu G."/>
            <person name="Chen S."/>
        </authorList>
    </citation>
    <scope>NUCLEOTIDE SEQUENCE [LARGE SCALE GENOMIC DNA]</scope>
    <source>
        <strain evidence="1">SC-2020</strain>
    </source>
</reference>
<evidence type="ECO:0000313" key="1">
    <source>
        <dbReference type="EMBL" id="KAJ7014117.1"/>
    </source>
</evidence>
<comment type="caution">
    <text evidence="1">The sequence shown here is derived from an EMBL/GenBank/DDBJ whole genome shotgun (WGS) entry which is preliminary data.</text>
</comment>
<gene>
    <name evidence="1" type="ORF">NC653_003666</name>
</gene>
<organism evidence="1 2">
    <name type="scientific">Populus alba x Populus x berolinensis</name>
    <dbReference type="NCBI Taxonomy" id="444605"/>
    <lineage>
        <taxon>Eukaryota</taxon>
        <taxon>Viridiplantae</taxon>
        <taxon>Streptophyta</taxon>
        <taxon>Embryophyta</taxon>
        <taxon>Tracheophyta</taxon>
        <taxon>Spermatophyta</taxon>
        <taxon>Magnoliopsida</taxon>
        <taxon>eudicotyledons</taxon>
        <taxon>Gunneridae</taxon>
        <taxon>Pentapetalae</taxon>
        <taxon>rosids</taxon>
        <taxon>fabids</taxon>
        <taxon>Malpighiales</taxon>
        <taxon>Salicaceae</taxon>
        <taxon>Saliceae</taxon>
        <taxon>Populus</taxon>
    </lineage>
</organism>
<dbReference type="AlphaFoldDB" id="A0AAD6RSC4"/>
<dbReference type="Proteomes" id="UP001164929">
    <property type="component" value="Chromosome 1"/>
</dbReference>